<feature type="transmembrane region" description="Helical" evidence="1">
    <location>
        <begin position="231"/>
        <end position="250"/>
    </location>
</feature>
<keyword evidence="1" id="KW-0812">Transmembrane</keyword>
<evidence type="ECO:0000313" key="2">
    <source>
        <dbReference type="EMBL" id="AVX04631.1"/>
    </source>
</evidence>
<feature type="transmembrane region" description="Helical" evidence="1">
    <location>
        <begin position="69"/>
        <end position="89"/>
    </location>
</feature>
<dbReference type="PANTHER" id="PTHR32024:SF2">
    <property type="entry name" value="TRK SYSTEM POTASSIUM UPTAKE PROTEIN TRKG-RELATED"/>
    <property type="match status" value="1"/>
</dbReference>
<dbReference type="STRING" id="1122213.GCA_000423365_02408"/>
<sequence>MQTIIVFAAIIVFGLSVCLLVPLIVGVIGSDWAAVEGFALISVGLCLLSGGLIVALYSKIKRLRRGDMFLLSVCVWLALCLIGALPFIVLEGQPFVLALVESVSAATTLGVTPRPDQAITSAMGAYRGVLGWYGGFLTLSIIVYILAPFQVGGLPNRDLRFVLHGSTSGSPKLLRTLGEVAVPYATLTFTCFLLLLLQGVRPLTALLASFASLSTNGYLPTLSGGSIFNNSTAEITLIVFMLIGGTSIIWHKMIVNRRYDLLSEHRESMALIGLVCVTALLLFAAQAAIFGNDNHPTLLANFFDVTALMTTTGILHNEHVGSGVPLTLAWMLAIGGATTYSTAGGISLHRLGTMLEQSINQARQLVFPHAVLANIKIGGQSLDARNVKAVWSYFFLFILSLSVALLAFSALGYSFGDAFSLAVGSLNSIASLTVLGLNGDAEPSRQALILMTIFAFAGRVEILIIFAAIANLLRQ</sequence>
<dbReference type="EMBL" id="CP021330">
    <property type="protein sequence ID" value="AVX04631.1"/>
    <property type="molecule type" value="Genomic_DNA"/>
</dbReference>
<feature type="transmembrane region" description="Helical" evidence="1">
    <location>
        <begin position="271"/>
        <end position="291"/>
    </location>
</feature>
<gene>
    <name evidence="2" type="ORF">MXMO3_02110</name>
</gene>
<keyword evidence="1" id="KW-1133">Transmembrane helix</keyword>
<evidence type="ECO:0000313" key="3">
    <source>
        <dbReference type="Proteomes" id="UP000258927"/>
    </source>
</evidence>
<dbReference type="AlphaFoldDB" id="A0A2R4MF10"/>
<name>A0A2R4MF10_9HYPH</name>
<feature type="transmembrane region" description="Helical" evidence="1">
    <location>
        <begin position="449"/>
        <end position="473"/>
    </location>
</feature>
<dbReference type="Proteomes" id="UP000258927">
    <property type="component" value="Chromosome"/>
</dbReference>
<dbReference type="RefSeq" id="WP_117395827.1">
    <property type="nucleotide sequence ID" value="NZ_CP021330.1"/>
</dbReference>
<accession>A0A2R4MF10</accession>
<feature type="transmembrane region" description="Helical" evidence="1">
    <location>
        <begin position="5"/>
        <end position="25"/>
    </location>
</feature>
<evidence type="ECO:0000256" key="1">
    <source>
        <dbReference type="SAM" id="Phobius"/>
    </source>
</evidence>
<feature type="transmembrane region" description="Helical" evidence="1">
    <location>
        <begin position="390"/>
        <end position="412"/>
    </location>
</feature>
<feature type="transmembrane region" description="Helical" evidence="1">
    <location>
        <begin position="124"/>
        <end position="147"/>
    </location>
</feature>
<feature type="transmembrane region" description="Helical" evidence="1">
    <location>
        <begin position="328"/>
        <end position="348"/>
    </location>
</feature>
<keyword evidence="3" id="KW-1185">Reference proteome</keyword>
<feature type="transmembrane region" description="Helical" evidence="1">
    <location>
        <begin position="37"/>
        <end position="57"/>
    </location>
</feature>
<organism evidence="2 3">
    <name type="scientific">Maritalea myrionectae</name>
    <dbReference type="NCBI Taxonomy" id="454601"/>
    <lineage>
        <taxon>Bacteria</taxon>
        <taxon>Pseudomonadati</taxon>
        <taxon>Pseudomonadota</taxon>
        <taxon>Alphaproteobacteria</taxon>
        <taxon>Hyphomicrobiales</taxon>
        <taxon>Devosiaceae</taxon>
        <taxon>Maritalea</taxon>
    </lineage>
</organism>
<reference evidence="2 3" key="1">
    <citation type="submission" date="2017-05" db="EMBL/GenBank/DDBJ databases">
        <title>Genome Analysis of Maritalea myrionectae HL2708#5.</title>
        <authorList>
            <consortium name="Cotde Inc.-PKNU"/>
            <person name="Jang D."/>
            <person name="Oh H.-M."/>
        </authorList>
    </citation>
    <scope>NUCLEOTIDE SEQUENCE [LARGE SCALE GENOMIC DNA]</scope>
    <source>
        <strain evidence="2 3">HL2708#5</strain>
    </source>
</reference>
<dbReference type="KEGG" id="mmyr:MXMO3_02110"/>
<keyword evidence="1" id="KW-0472">Membrane</keyword>
<proteinExistence type="predicted"/>
<protein>
    <submittedName>
        <fullName evidence="2">Putative cation transporter</fullName>
    </submittedName>
</protein>
<dbReference type="PANTHER" id="PTHR32024">
    <property type="entry name" value="TRK SYSTEM POTASSIUM UPTAKE PROTEIN TRKG-RELATED"/>
    <property type="match status" value="1"/>
</dbReference>